<accession>F0FAJ9</accession>
<dbReference type="RefSeq" id="WP_007367353.1">
    <property type="nucleotide sequence ID" value="NZ_GL872282.1"/>
</dbReference>
<reference evidence="1 2" key="1">
    <citation type="submission" date="2011-01" db="EMBL/GenBank/DDBJ databases">
        <authorList>
            <person name="Muzny D."/>
            <person name="Qin X."/>
            <person name="Deng J."/>
            <person name="Jiang H."/>
            <person name="Liu Y."/>
            <person name="Qu J."/>
            <person name="Song X.-Z."/>
            <person name="Zhang L."/>
            <person name="Thornton R."/>
            <person name="Coyle M."/>
            <person name="Francisco L."/>
            <person name="Jackson L."/>
            <person name="Javaid M."/>
            <person name="Korchina V."/>
            <person name="Kovar C."/>
            <person name="Mata R."/>
            <person name="Mathew T."/>
            <person name="Ngo R."/>
            <person name="Nguyen L."/>
            <person name="Nguyen N."/>
            <person name="Okwuonu G."/>
            <person name="Ongeri F."/>
            <person name="Pham C."/>
            <person name="Simmons D."/>
            <person name="Wilczek-Boney K."/>
            <person name="Hale W."/>
            <person name="Jakkamsetti A."/>
            <person name="Pham P."/>
            <person name="Ruth R."/>
            <person name="San Lucas F."/>
            <person name="Warren J."/>
            <person name="Zhang J."/>
            <person name="Zhao Z."/>
            <person name="Zhou C."/>
            <person name="Zhu D."/>
            <person name="Lee S."/>
            <person name="Bess C."/>
            <person name="Blankenburg K."/>
            <person name="Forbes L."/>
            <person name="Fu Q."/>
            <person name="Gubbala S."/>
            <person name="Hirani K."/>
            <person name="Jayaseelan J.C."/>
            <person name="Lara F."/>
            <person name="Munidasa M."/>
            <person name="Palculict T."/>
            <person name="Patil S."/>
            <person name="Pu L.-L."/>
            <person name="Saada N."/>
            <person name="Tang L."/>
            <person name="Weissenberger G."/>
            <person name="Zhu Y."/>
            <person name="Hemphill L."/>
            <person name="Shang Y."/>
            <person name="Youmans B."/>
            <person name="Ayvaz T."/>
            <person name="Ross M."/>
            <person name="Santibanez J."/>
            <person name="Aqrawi P."/>
            <person name="Gross S."/>
            <person name="Joshi V."/>
            <person name="Fowler G."/>
            <person name="Nazareth L."/>
            <person name="Reid J."/>
            <person name="Worley K."/>
            <person name="Petrosino J."/>
            <person name="Highlander S."/>
            <person name="Gibbs R."/>
        </authorList>
    </citation>
    <scope>NUCLEOTIDE SEQUENCE [LARGE SCALE GENOMIC DNA]</scope>
    <source>
        <strain evidence="1 2">DSM 16608</strain>
    </source>
</reference>
<dbReference type="AlphaFoldDB" id="F0FAJ9"/>
<proteinExistence type="predicted"/>
<gene>
    <name evidence="1" type="ORF">HMPREF9141_2616</name>
</gene>
<dbReference type="Proteomes" id="UP000005697">
    <property type="component" value="Unassembled WGS sequence"/>
</dbReference>
<protein>
    <submittedName>
        <fullName evidence="1">Uncharacterized protein</fullName>
    </submittedName>
</protein>
<evidence type="ECO:0000313" key="1">
    <source>
        <dbReference type="EMBL" id="EGC18820.1"/>
    </source>
</evidence>
<evidence type="ECO:0000313" key="2">
    <source>
        <dbReference type="Proteomes" id="UP000005697"/>
    </source>
</evidence>
<dbReference type="HOGENOM" id="CLU_2701713_0_0_10"/>
<name>F0FAJ9_9BACT</name>
<sequence>MRKWKVRLKETIYEEGYSQQPGILFPTAGNPVPDGWEQKSLTVGGVSLSFVLTFACTVLSCDFTHKLLEITHK</sequence>
<dbReference type="EMBL" id="AEWX01000044">
    <property type="protein sequence ID" value="EGC18820.1"/>
    <property type="molecule type" value="Genomic_DNA"/>
</dbReference>
<organism evidence="1 2">
    <name type="scientific">Prevotella multiformis DSM 16608</name>
    <dbReference type="NCBI Taxonomy" id="888743"/>
    <lineage>
        <taxon>Bacteria</taxon>
        <taxon>Pseudomonadati</taxon>
        <taxon>Bacteroidota</taxon>
        <taxon>Bacteroidia</taxon>
        <taxon>Bacteroidales</taxon>
        <taxon>Prevotellaceae</taxon>
        <taxon>Prevotella</taxon>
    </lineage>
</organism>
<keyword evidence="2" id="KW-1185">Reference proteome</keyword>
<comment type="caution">
    <text evidence="1">The sequence shown here is derived from an EMBL/GenBank/DDBJ whole genome shotgun (WGS) entry which is preliminary data.</text>
</comment>
<dbReference type="STRING" id="888743.HMPREF9141_2616"/>